<comment type="cofactor">
    <cofactor evidence="1">
        <name>Mg(2+)</name>
        <dbReference type="ChEBI" id="CHEBI:18420"/>
    </cofactor>
</comment>
<keyword evidence="7" id="KW-0460">Magnesium</keyword>
<evidence type="ECO:0000313" key="10">
    <source>
        <dbReference type="EMBL" id="CAB4656025.1"/>
    </source>
</evidence>
<dbReference type="GO" id="GO:0046872">
    <property type="term" value="F:metal ion binding"/>
    <property type="evidence" value="ECO:0007669"/>
    <property type="project" value="UniProtKB-KW"/>
</dbReference>
<dbReference type="EMBL" id="CAFBLE010000004">
    <property type="protein sequence ID" value="CAB4863680.1"/>
    <property type="molecule type" value="Genomic_DNA"/>
</dbReference>
<dbReference type="EMBL" id="CAEZZC010000002">
    <property type="protein sequence ID" value="CAB4741639.1"/>
    <property type="molecule type" value="Genomic_DNA"/>
</dbReference>
<dbReference type="SUPFAM" id="SSF53448">
    <property type="entry name" value="Nucleotide-diphospho-sugar transferases"/>
    <property type="match status" value="1"/>
</dbReference>
<evidence type="ECO:0000256" key="8">
    <source>
        <dbReference type="ARBA" id="ARBA00049336"/>
    </source>
</evidence>
<dbReference type="AlphaFoldDB" id="A0A6J7D1R5"/>
<evidence type="ECO:0000313" key="12">
    <source>
        <dbReference type="EMBL" id="CAB4863680.1"/>
    </source>
</evidence>
<gene>
    <name evidence="10" type="ORF">UFOPK2289_00117</name>
    <name evidence="11" type="ORF">UFOPK2822_00232</name>
    <name evidence="12" type="ORF">UFOPK3346_00616</name>
    <name evidence="13" type="ORF">UFOPK3670_00703</name>
    <name evidence="14" type="ORF">UFOPK4308_00769</name>
</gene>
<dbReference type="GO" id="GO:0008879">
    <property type="term" value="F:glucose-1-phosphate thymidylyltransferase activity"/>
    <property type="evidence" value="ECO:0007669"/>
    <property type="project" value="UniProtKB-EC"/>
</dbReference>
<dbReference type="PANTHER" id="PTHR43532">
    <property type="entry name" value="GLUCOSE-1-PHOSPHATE THYMIDYLYLTRANSFERASE"/>
    <property type="match status" value="1"/>
</dbReference>
<dbReference type="Pfam" id="PF00483">
    <property type="entry name" value="NTP_transferase"/>
    <property type="match status" value="1"/>
</dbReference>
<keyword evidence="5" id="KW-0548">Nucleotidyltransferase</keyword>
<evidence type="ECO:0000256" key="7">
    <source>
        <dbReference type="ARBA" id="ARBA00022842"/>
    </source>
</evidence>
<evidence type="ECO:0000256" key="4">
    <source>
        <dbReference type="ARBA" id="ARBA00022679"/>
    </source>
</evidence>
<evidence type="ECO:0000313" key="11">
    <source>
        <dbReference type="EMBL" id="CAB4741639.1"/>
    </source>
</evidence>
<keyword evidence="6" id="KW-0479">Metal-binding</keyword>
<accession>A0A6J7D1R5</accession>
<evidence type="ECO:0000313" key="13">
    <source>
        <dbReference type="EMBL" id="CAB4921688.1"/>
    </source>
</evidence>
<dbReference type="EMBL" id="CAFBQL010000004">
    <property type="protein sequence ID" value="CAB5057752.1"/>
    <property type="molecule type" value="Genomic_DNA"/>
</dbReference>
<organism evidence="12">
    <name type="scientific">freshwater metagenome</name>
    <dbReference type="NCBI Taxonomy" id="449393"/>
    <lineage>
        <taxon>unclassified sequences</taxon>
        <taxon>metagenomes</taxon>
        <taxon>ecological metagenomes</taxon>
    </lineage>
</organism>
<dbReference type="EC" id="2.7.7.24" evidence="3"/>
<evidence type="ECO:0000313" key="14">
    <source>
        <dbReference type="EMBL" id="CAB5057752.1"/>
    </source>
</evidence>
<feature type="domain" description="Nucleotidyl transferase" evidence="9">
    <location>
        <begin position="3"/>
        <end position="237"/>
    </location>
</feature>
<evidence type="ECO:0000256" key="5">
    <source>
        <dbReference type="ARBA" id="ARBA00022695"/>
    </source>
</evidence>
<dbReference type="EMBL" id="CAEZWT010000002">
    <property type="protein sequence ID" value="CAB4656025.1"/>
    <property type="molecule type" value="Genomic_DNA"/>
</dbReference>
<evidence type="ECO:0000259" key="9">
    <source>
        <dbReference type="Pfam" id="PF00483"/>
    </source>
</evidence>
<keyword evidence="4" id="KW-0808">Transferase</keyword>
<dbReference type="Gene3D" id="3.90.550.10">
    <property type="entry name" value="Spore Coat Polysaccharide Biosynthesis Protein SpsA, Chain A"/>
    <property type="match status" value="1"/>
</dbReference>
<comment type="catalytic activity">
    <reaction evidence="8">
        <text>dTTP + alpha-D-glucose 1-phosphate + H(+) = dTDP-alpha-D-glucose + diphosphate</text>
        <dbReference type="Rhea" id="RHEA:15225"/>
        <dbReference type="ChEBI" id="CHEBI:15378"/>
        <dbReference type="ChEBI" id="CHEBI:33019"/>
        <dbReference type="ChEBI" id="CHEBI:37568"/>
        <dbReference type="ChEBI" id="CHEBI:57477"/>
        <dbReference type="ChEBI" id="CHEBI:58601"/>
        <dbReference type="EC" id="2.7.7.24"/>
    </reaction>
</comment>
<evidence type="ECO:0000256" key="2">
    <source>
        <dbReference type="ARBA" id="ARBA00010480"/>
    </source>
</evidence>
<evidence type="ECO:0000256" key="6">
    <source>
        <dbReference type="ARBA" id="ARBA00022723"/>
    </source>
</evidence>
<reference evidence="12" key="1">
    <citation type="submission" date="2020-05" db="EMBL/GenBank/DDBJ databases">
        <authorList>
            <person name="Chiriac C."/>
            <person name="Salcher M."/>
            <person name="Ghai R."/>
            <person name="Kavagutti S V."/>
        </authorList>
    </citation>
    <scope>NUCLEOTIDE SEQUENCE</scope>
</reference>
<dbReference type="PANTHER" id="PTHR43532:SF1">
    <property type="entry name" value="GLUCOSE-1-PHOSPHATE THYMIDYLYLTRANSFERASE 1"/>
    <property type="match status" value="1"/>
</dbReference>
<evidence type="ECO:0000256" key="3">
    <source>
        <dbReference type="ARBA" id="ARBA00012461"/>
    </source>
</evidence>
<proteinExistence type="inferred from homology"/>
<comment type="similarity">
    <text evidence="2">Belongs to the glucose-1-phosphate thymidylyltransferase family.</text>
</comment>
<dbReference type="InterPro" id="IPR029044">
    <property type="entry name" value="Nucleotide-diphossugar_trans"/>
</dbReference>
<evidence type="ECO:0000256" key="1">
    <source>
        <dbReference type="ARBA" id="ARBA00001946"/>
    </source>
</evidence>
<dbReference type="EMBL" id="CAFBMV010000004">
    <property type="protein sequence ID" value="CAB4921688.1"/>
    <property type="molecule type" value="Genomic_DNA"/>
</dbReference>
<name>A0A6J7D1R5_9ZZZZ</name>
<sequence length="295" mass="32321">MQGILLSGGLGKRLWPITLATSKQLLPVYDKPLVYYPLSTLMLSGVRKIAVVTAPSALHAHQALLGNGSQWGISISYAVQEEPLGIPHAFTVASEILDTSEPCVLILGDNFFYGPGLGQNIFAESTPGYAISFAYEVSNPSEFGVVSFDEFGLPKRIVEKPQEFVSKMAIPGLYRFPSDVFERVIELKPSARNELEIADLLNSYIDKKRLDLRMLARGTAWLDTGTSNGLLGASNFVQVLQERQGLLIGSPDEVAWRLGLISTQKFIKNIGNYQNSDYGKKLLLMLEPATGLVNL</sequence>
<protein>
    <recommendedName>
        <fullName evidence="3">glucose-1-phosphate thymidylyltransferase</fullName>
        <ecNumber evidence="3">2.7.7.24</ecNumber>
    </recommendedName>
</protein>
<dbReference type="InterPro" id="IPR005835">
    <property type="entry name" value="NTP_transferase_dom"/>
</dbReference>
<dbReference type="InterPro" id="IPR005907">
    <property type="entry name" value="G1P_thy_trans_s"/>
</dbReference>